<name>A0ACA9LHA0_9GLOM</name>
<organism evidence="1 2">
    <name type="scientific">Dentiscutata heterogama</name>
    <dbReference type="NCBI Taxonomy" id="1316150"/>
    <lineage>
        <taxon>Eukaryota</taxon>
        <taxon>Fungi</taxon>
        <taxon>Fungi incertae sedis</taxon>
        <taxon>Mucoromycota</taxon>
        <taxon>Glomeromycotina</taxon>
        <taxon>Glomeromycetes</taxon>
        <taxon>Diversisporales</taxon>
        <taxon>Gigasporaceae</taxon>
        <taxon>Dentiscutata</taxon>
    </lineage>
</organism>
<accession>A0ACA9LHA0</accession>
<proteinExistence type="predicted"/>
<dbReference type="Proteomes" id="UP000789702">
    <property type="component" value="Unassembled WGS sequence"/>
</dbReference>
<gene>
    <name evidence="1" type="ORF">DHETER_LOCUS4175</name>
</gene>
<evidence type="ECO:0000313" key="1">
    <source>
        <dbReference type="EMBL" id="CAG8526642.1"/>
    </source>
</evidence>
<feature type="non-terminal residue" evidence="1">
    <location>
        <position position="1"/>
    </location>
</feature>
<keyword evidence="2" id="KW-1185">Reference proteome</keyword>
<evidence type="ECO:0000313" key="2">
    <source>
        <dbReference type="Proteomes" id="UP000789702"/>
    </source>
</evidence>
<feature type="non-terminal residue" evidence="1">
    <location>
        <position position="315"/>
    </location>
</feature>
<reference evidence="1" key="1">
    <citation type="submission" date="2021-06" db="EMBL/GenBank/DDBJ databases">
        <authorList>
            <person name="Kallberg Y."/>
            <person name="Tangrot J."/>
            <person name="Rosling A."/>
        </authorList>
    </citation>
    <scope>NUCLEOTIDE SEQUENCE</scope>
    <source>
        <strain evidence="1">IL203A</strain>
    </source>
</reference>
<protein>
    <submittedName>
        <fullName evidence="1">165_t:CDS:1</fullName>
    </submittedName>
</protein>
<dbReference type="EMBL" id="CAJVPU010004003">
    <property type="protein sequence ID" value="CAG8526642.1"/>
    <property type="molecule type" value="Genomic_DNA"/>
</dbReference>
<comment type="caution">
    <text evidence="1">The sequence shown here is derived from an EMBL/GenBank/DDBJ whole genome shotgun (WGS) entry which is preliminary data.</text>
</comment>
<sequence>MKQSKRARFLKSARNKKAQKAKDNKLLADEFSNDESSSIESSNIESLDIESSDIESSDNEFTDIEFSSNESSSDENDWVDELFEPELPANAYTLMLDAAHKPNAFKKTSRNGFYIGNAKSTMRNKRRNLRLAAQGSQKITNYFSVNNNNKSNEVFNESDEVSNENSSKEENAEFSLLDLEQKIRNGVQDIQFQYTMQYLRLVESGVSKIQASNTISTSLNRGPWTARLIRSWDVVEYHHSFLERMAQERLHILVTHDKSAFYANDDQKVFWAPIDEQLLCPKSSGSSLMVSEFLCDTIGRLQLDDIYKQQNNSLL</sequence>